<feature type="compositionally biased region" description="Basic and acidic residues" evidence="1">
    <location>
        <begin position="1"/>
        <end position="10"/>
    </location>
</feature>
<proteinExistence type="predicted"/>
<protein>
    <submittedName>
        <fullName evidence="2">Uncharacterized protein</fullName>
    </submittedName>
</protein>
<evidence type="ECO:0000313" key="2">
    <source>
        <dbReference type="EMBL" id="MBW4543976.1"/>
    </source>
</evidence>
<evidence type="ECO:0000313" key="3">
    <source>
        <dbReference type="Proteomes" id="UP000753908"/>
    </source>
</evidence>
<organism evidence="2 3">
    <name type="scientific">Symplocastrum torsivum CPER-KK1</name>
    <dbReference type="NCBI Taxonomy" id="450513"/>
    <lineage>
        <taxon>Bacteria</taxon>
        <taxon>Bacillati</taxon>
        <taxon>Cyanobacteriota</taxon>
        <taxon>Cyanophyceae</taxon>
        <taxon>Oscillatoriophycideae</taxon>
        <taxon>Oscillatoriales</taxon>
        <taxon>Microcoleaceae</taxon>
        <taxon>Symplocastrum</taxon>
    </lineage>
</organism>
<dbReference type="Proteomes" id="UP000753908">
    <property type="component" value="Unassembled WGS sequence"/>
</dbReference>
<accession>A0A951U9W8</accession>
<feature type="compositionally biased region" description="Basic and acidic residues" evidence="1">
    <location>
        <begin position="53"/>
        <end position="62"/>
    </location>
</feature>
<reference evidence="2" key="2">
    <citation type="journal article" date="2022" name="Microbiol. Resour. Announc.">
        <title>Metagenome Sequencing to Explore Phylogenomics of Terrestrial Cyanobacteria.</title>
        <authorList>
            <person name="Ward R.D."/>
            <person name="Stajich J.E."/>
            <person name="Johansen J.R."/>
            <person name="Huntemann M."/>
            <person name="Clum A."/>
            <person name="Foster B."/>
            <person name="Foster B."/>
            <person name="Roux S."/>
            <person name="Palaniappan K."/>
            <person name="Varghese N."/>
            <person name="Mukherjee S."/>
            <person name="Reddy T.B.K."/>
            <person name="Daum C."/>
            <person name="Copeland A."/>
            <person name="Chen I.A."/>
            <person name="Ivanova N.N."/>
            <person name="Kyrpides N.C."/>
            <person name="Shapiro N."/>
            <person name="Eloe-Fadrosh E.A."/>
            <person name="Pietrasiak N."/>
        </authorList>
    </citation>
    <scope>NUCLEOTIDE SEQUENCE</scope>
    <source>
        <strain evidence="2">CPER-KK1</strain>
    </source>
</reference>
<evidence type="ECO:0000256" key="1">
    <source>
        <dbReference type="SAM" id="MobiDB-lite"/>
    </source>
</evidence>
<gene>
    <name evidence="2" type="ORF">KME25_05980</name>
</gene>
<reference evidence="2" key="1">
    <citation type="submission" date="2021-05" db="EMBL/GenBank/DDBJ databases">
        <authorList>
            <person name="Pietrasiak N."/>
            <person name="Ward R."/>
            <person name="Stajich J.E."/>
            <person name="Kurbessoian T."/>
        </authorList>
    </citation>
    <scope>NUCLEOTIDE SEQUENCE</scope>
    <source>
        <strain evidence="2">CPER-KK1</strain>
    </source>
</reference>
<comment type="caution">
    <text evidence="2">The sequence shown here is derived from an EMBL/GenBank/DDBJ whole genome shotgun (WGS) entry which is preliminary data.</text>
</comment>
<feature type="region of interest" description="Disordered" evidence="1">
    <location>
        <begin position="1"/>
        <end position="72"/>
    </location>
</feature>
<dbReference type="EMBL" id="JAHHIF010000006">
    <property type="protein sequence ID" value="MBW4543976.1"/>
    <property type="molecule type" value="Genomic_DNA"/>
</dbReference>
<name>A0A951U9W8_9CYAN</name>
<dbReference type="AlphaFoldDB" id="A0A951U9W8"/>
<sequence>MTQDKARQQDQEAASVASDPTLNKEAVDEVVEQYERSANSDDDKELDVSTQKELGDVERALEDSVLGMDDAS</sequence>